<keyword evidence="1" id="KW-1133">Transmembrane helix</keyword>
<evidence type="ECO:0000313" key="2">
    <source>
        <dbReference type="EMBL" id="MED6259693.1"/>
    </source>
</evidence>
<protein>
    <recommendedName>
        <fullName evidence="4">Permease</fullName>
    </recommendedName>
</protein>
<dbReference type="Proteomes" id="UP001345963">
    <property type="component" value="Unassembled WGS sequence"/>
</dbReference>
<gene>
    <name evidence="2" type="ORF">ATANTOWER_028674</name>
</gene>
<proteinExistence type="predicted"/>
<accession>A0ABU7CDD6</accession>
<sequence>MLISIYSLLGWGSFCMNYCINAAYADLPVVLKAQVTFILAFRSSALLGLVSLIFLLTILHRSSMGFRSGQFAGQSRTGTPWSLNQVLVPLAVWAGAKSCWKMKTASQ</sequence>
<keyword evidence="1" id="KW-0472">Membrane</keyword>
<reference evidence="2 3" key="1">
    <citation type="submission" date="2021-07" db="EMBL/GenBank/DDBJ databases">
        <authorList>
            <person name="Palmer J.M."/>
        </authorList>
    </citation>
    <scope>NUCLEOTIDE SEQUENCE [LARGE SCALE GENOMIC DNA]</scope>
    <source>
        <strain evidence="2 3">AT_MEX2019</strain>
        <tissue evidence="2">Muscle</tissue>
    </source>
</reference>
<evidence type="ECO:0008006" key="4">
    <source>
        <dbReference type="Google" id="ProtNLM"/>
    </source>
</evidence>
<keyword evidence="1" id="KW-0812">Transmembrane</keyword>
<evidence type="ECO:0000313" key="3">
    <source>
        <dbReference type="Proteomes" id="UP001345963"/>
    </source>
</evidence>
<organism evidence="2 3">
    <name type="scientific">Ataeniobius toweri</name>
    <dbReference type="NCBI Taxonomy" id="208326"/>
    <lineage>
        <taxon>Eukaryota</taxon>
        <taxon>Metazoa</taxon>
        <taxon>Chordata</taxon>
        <taxon>Craniata</taxon>
        <taxon>Vertebrata</taxon>
        <taxon>Euteleostomi</taxon>
        <taxon>Actinopterygii</taxon>
        <taxon>Neopterygii</taxon>
        <taxon>Teleostei</taxon>
        <taxon>Neoteleostei</taxon>
        <taxon>Acanthomorphata</taxon>
        <taxon>Ovalentaria</taxon>
        <taxon>Atherinomorphae</taxon>
        <taxon>Cyprinodontiformes</taxon>
        <taxon>Goodeidae</taxon>
        <taxon>Ataeniobius</taxon>
    </lineage>
</organism>
<keyword evidence="3" id="KW-1185">Reference proteome</keyword>
<dbReference type="EMBL" id="JAHUTI010085924">
    <property type="protein sequence ID" value="MED6259693.1"/>
    <property type="molecule type" value="Genomic_DNA"/>
</dbReference>
<comment type="caution">
    <text evidence="2">The sequence shown here is derived from an EMBL/GenBank/DDBJ whole genome shotgun (WGS) entry which is preliminary data.</text>
</comment>
<name>A0ABU7CDD6_9TELE</name>
<evidence type="ECO:0000256" key="1">
    <source>
        <dbReference type="SAM" id="Phobius"/>
    </source>
</evidence>
<feature type="transmembrane region" description="Helical" evidence="1">
    <location>
        <begin position="35"/>
        <end position="59"/>
    </location>
</feature>